<dbReference type="Ensembl" id="ENSSSCT00030077626.1">
    <property type="protein sequence ID" value="ENSSSCP00030035456.1"/>
    <property type="gene ID" value="ENSSSCG00030055723.1"/>
</dbReference>
<feature type="transmembrane region" description="Helical" evidence="1">
    <location>
        <begin position="12"/>
        <end position="32"/>
    </location>
</feature>
<evidence type="ECO:0000313" key="3">
    <source>
        <dbReference type="Proteomes" id="UP000694727"/>
    </source>
</evidence>
<dbReference type="Ensembl" id="ENSSSCT00055009824.1">
    <property type="protein sequence ID" value="ENSSSCP00055007790.1"/>
    <property type="gene ID" value="ENSSSCG00055005009.1"/>
</dbReference>
<evidence type="ECO:0000256" key="1">
    <source>
        <dbReference type="SAM" id="Phobius"/>
    </source>
</evidence>
<keyword evidence="1" id="KW-1133">Transmembrane helix</keyword>
<dbReference type="Proteomes" id="UP000694570">
    <property type="component" value="Unplaced"/>
</dbReference>
<keyword evidence="1" id="KW-0812">Transmembrane</keyword>
<evidence type="ECO:0000313" key="2">
    <source>
        <dbReference type="Ensembl" id="ENSSSCP00025001660.1"/>
    </source>
</evidence>
<sequence length="128" mass="14289">MVILYTATLPNMLLSTKSFLVVSVGFTMYSIMSSANSDSFTSSFSIWIPFISFPCHIAVTRTSNAMWNKSGKSGHPFLVLILEEILSAFPYIEYTSSGLVIYGLYYVHISSLCAHFLENFLFLIINGC</sequence>
<accession>A0A8D0UGC1</accession>
<reference evidence="2" key="1">
    <citation type="submission" date="2025-05" db="UniProtKB">
        <authorList>
            <consortium name="Ensembl"/>
        </authorList>
    </citation>
    <scope>IDENTIFICATION</scope>
</reference>
<protein>
    <submittedName>
        <fullName evidence="2">Uncharacterized protein</fullName>
    </submittedName>
</protein>
<dbReference type="Proteomes" id="UP000694725">
    <property type="component" value="Unplaced"/>
</dbReference>
<name>A0A8D0UGC1_PIG</name>
<dbReference type="Proteomes" id="UP000694724">
    <property type="component" value="Unplaced"/>
</dbReference>
<feature type="transmembrane region" description="Helical" evidence="1">
    <location>
        <begin position="44"/>
        <end position="62"/>
    </location>
</feature>
<dbReference type="Proteomes" id="UP000694728">
    <property type="component" value="Unplaced"/>
</dbReference>
<dbReference type="Proteomes" id="UP000694726">
    <property type="component" value="Unplaced"/>
</dbReference>
<dbReference type="AlphaFoldDB" id="A0A8D0UGC1"/>
<dbReference type="Ensembl" id="ENSSSCT00035069366.1">
    <property type="protein sequence ID" value="ENSSSCP00035028112.1"/>
    <property type="gene ID" value="ENSSSCG00035052039.1"/>
</dbReference>
<dbReference type="Ensembl" id="ENSSSCT00045020185.1">
    <property type="protein sequence ID" value="ENSSSCP00045013859.1"/>
    <property type="gene ID" value="ENSSSCG00045011904.1"/>
</dbReference>
<dbReference type="Proteomes" id="UP000694727">
    <property type="component" value="Unplaced"/>
</dbReference>
<dbReference type="Ensembl" id="ENSSSCT00015091698.1">
    <property type="protein sequence ID" value="ENSSSCP00015037532.1"/>
    <property type="gene ID" value="ENSSSCG00015068473.1"/>
</dbReference>
<dbReference type="Ensembl" id="ENSSSCT00060073439.1">
    <property type="protein sequence ID" value="ENSSSCP00060031676.1"/>
    <property type="gene ID" value="ENSSSCG00060053947.1"/>
</dbReference>
<keyword evidence="1" id="KW-0472">Membrane</keyword>
<dbReference type="Proteomes" id="UP000694720">
    <property type="component" value="Unplaced"/>
</dbReference>
<dbReference type="Proteomes" id="UP000694723">
    <property type="component" value="Unplaced"/>
</dbReference>
<proteinExistence type="predicted"/>
<dbReference type="Ensembl" id="ENSSSCT00040050024.1">
    <property type="protein sequence ID" value="ENSSSCP00040020768.1"/>
    <property type="gene ID" value="ENSSSCG00040037389.1"/>
</dbReference>
<dbReference type="Ensembl" id="ENSSSCT00025004302.1">
    <property type="protein sequence ID" value="ENSSSCP00025001660.1"/>
    <property type="gene ID" value="ENSSSCG00025003281.1"/>
</dbReference>
<organism evidence="2 3">
    <name type="scientific">Sus scrofa</name>
    <name type="common">Pig</name>
    <dbReference type="NCBI Taxonomy" id="9823"/>
    <lineage>
        <taxon>Eukaryota</taxon>
        <taxon>Metazoa</taxon>
        <taxon>Chordata</taxon>
        <taxon>Craniata</taxon>
        <taxon>Vertebrata</taxon>
        <taxon>Euteleostomi</taxon>
        <taxon>Mammalia</taxon>
        <taxon>Eutheria</taxon>
        <taxon>Laurasiatheria</taxon>
        <taxon>Artiodactyla</taxon>
        <taxon>Suina</taxon>
        <taxon>Suidae</taxon>
        <taxon>Sus</taxon>
    </lineage>
</organism>
<dbReference type="Ensembl" id="ENSSSCT00065101268.1">
    <property type="protein sequence ID" value="ENSSSCP00065044581.1"/>
    <property type="gene ID" value="ENSSSCG00065073565.1"/>
</dbReference>
<dbReference type="Proteomes" id="UP000694722">
    <property type="component" value="Unplaced"/>
</dbReference>